<dbReference type="AlphaFoldDB" id="A0AAN8A552"/>
<gene>
    <name evidence="3" type="ORF">LTR97_001570</name>
</gene>
<sequence>MACMRPDIQSTSYIEKYSQSRSKHGFDRLVGKDKPDLAVDTSFTGHQAQTPKQVFPYESKTQELSFISYGGVRGLGQSGKGSLKKQLRSKLTARPSAQRSVTEYPANETRSDVRPTFWRVQTSAAEIKQDAVSHGSGMGAPLHKRIKGLRPSPLDLTHEVSPSDRAITIALDIRSQATVESRGTQAERRPEDVKTLTIVVTPAKEDFGLSYPIHGSQLGGVRRPASSLYSRYTNCAPSRPELGQTPPVPPLPLFANGFPSRNSAGTVFEEDTDHHIRHRDGDIEGEEQCLQLHSTKRLTSQSHLPTPRRSRGWWNVVTSPFSPGSKSNAPFWRSPTPIDEDDDRKRMLDDASEIGMDPHAGVIFINRLPGDDELRSAVVPDTRTVRPAVPRRSDTAPAAIDHGAEALDIYRVPSQGLAAAYYDSNQRFPSITLGSLDGWSPSHSVAFPERDFVETDDIDASSLGGHTADKEVRSGNKASASPEDEGMEINAAAPKDETLPADVYVTRSDSAHGDGPRNILTSPMEEELAEPTPGRPNAMRNDTNATLGSSYFSPSTPTPIVEKAYVATCMGPQTSNGELREVQLTPARGRSPQHAVVADTPSIHKAKSALPYDLHVQHISEKVPYRPSLHSRTDSSASRGLGISDGEKELYPPPKALLLQPRLGTDRFGQLTMRSLEDDKPCVPWYRRLFWLLASLIAVLLLGLVVLLVVLIPQSHHDMAVEAEWLNLTGFPAMPTGVATVIQPPATKIVSGCVNPDSLWTCGTPSGSGTNDPGLPNFRFEIGFKNGSVPKNASQLARRSSMASQASGIVRRNTWTELLFSLDPAAPSKEEELFIGQYTDNVTLPYNGERTPFYLSLLDPSMLVSRASTINKRQADSYPNLGATNTANATTTTGKHIPEPALDRDGKPVEPVLYPHAQSQPLRLFNRGRKDEHYGFYTYYDRSLFVSNISSNSSTADGFGSASINVALEDASAVCTFSQTRLHVQIWTQQGTVATLNSLIPLKGLQAIDGTANDMAGLGSFPYPVTVSLDRHGGGSAKKGVFCYGLNKDKRVVESNRMWLDEDRAFGGSLINAAVTPSTKVTTKRNHADEDYGGVDGGDGGCACQWQT</sequence>
<keyword evidence="2" id="KW-1133">Transmembrane helix</keyword>
<name>A0AAN8A552_9PEZI</name>
<proteinExistence type="predicted"/>
<reference evidence="3" key="1">
    <citation type="submission" date="2023-08" db="EMBL/GenBank/DDBJ databases">
        <title>Black Yeasts Isolated from many extreme environments.</title>
        <authorList>
            <person name="Coleine C."/>
            <person name="Stajich J.E."/>
            <person name="Selbmann L."/>
        </authorList>
    </citation>
    <scope>NUCLEOTIDE SEQUENCE</scope>
    <source>
        <strain evidence="3">CCFEE 5810</strain>
    </source>
</reference>
<feature type="transmembrane region" description="Helical" evidence="2">
    <location>
        <begin position="689"/>
        <end position="712"/>
    </location>
</feature>
<comment type="caution">
    <text evidence="3">The sequence shown here is derived from an EMBL/GenBank/DDBJ whole genome shotgun (WGS) entry which is preliminary data.</text>
</comment>
<feature type="region of interest" description="Disordered" evidence="1">
    <location>
        <begin position="876"/>
        <end position="901"/>
    </location>
</feature>
<organism evidence="3 4">
    <name type="scientific">Elasticomyces elasticus</name>
    <dbReference type="NCBI Taxonomy" id="574655"/>
    <lineage>
        <taxon>Eukaryota</taxon>
        <taxon>Fungi</taxon>
        <taxon>Dikarya</taxon>
        <taxon>Ascomycota</taxon>
        <taxon>Pezizomycotina</taxon>
        <taxon>Dothideomycetes</taxon>
        <taxon>Dothideomycetidae</taxon>
        <taxon>Mycosphaerellales</taxon>
        <taxon>Teratosphaeriaceae</taxon>
        <taxon>Elasticomyces</taxon>
    </lineage>
</organism>
<dbReference type="EMBL" id="JAVRQU010000002">
    <property type="protein sequence ID" value="KAK5706580.1"/>
    <property type="molecule type" value="Genomic_DNA"/>
</dbReference>
<feature type="region of interest" description="Disordered" evidence="1">
    <location>
        <begin position="626"/>
        <end position="647"/>
    </location>
</feature>
<evidence type="ECO:0008006" key="5">
    <source>
        <dbReference type="Google" id="ProtNLM"/>
    </source>
</evidence>
<evidence type="ECO:0000256" key="2">
    <source>
        <dbReference type="SAM" id="Phobius"/>
    </source>
</evidence>
<keyword evidence="2" id="KW-0472">Membrane</keyword>
<evidence type="ECO:0000256" key="1">
    <source>
        <dbReference type="SAM" id="MobiDB-lite"/>
    </source>
</evidence>
<feature type="region of interest" description="Disordered" evidence="1">
    <location>
        <begin position="459"/>
        <end position="487"/>
    </location>
</feature>
<feature type="region of interest" description="Disordered" evidence="1">
    <location>
        <begin position="77"/>
        <end position="108"/>
    </location>
</feature>
<accession>A0AAN8A552</accession>
<keyword evidence="2" id="KW-0812">Transmembrane</keyword>
<evidence type="ECO:0000313" key="3">
    <source>
        <dbReference type="EMBL" id="KAK5706580.1"/>
    </source>
</evidence>
<dbReference type="Proteomes" id="UP001310594">
    <property type="component" value="Unassembled WGS sequence"/>
</dbReference>
<evidence type="ECO:0000313" key="4">
    <source>
        <dbReference type="Proteomes" id="UP001310594"/>
    </source>
</evidence>
<protein>
    <recommendedName>
        <fullName evidence="5">Glycoprotease family protein</fullName>
    </recommendedName>
</protein>
<feature type="compositionally biased region" description="Low complexity" evidence="1">
    <location>
        <begin position="883"/>
        <end position="893"/>
    </location>
</feature>